<dbReference type="AlphaFoldDB" id="A0A443ZTP2"/>
<name>A0A443ZTP2_9PSED</name>
<accession>A0A443ZTP2</accession>
<sequence>MNQLEKALEARNTEVPESPADLQWINLPHGGSQAGFYVGRLVDAFNQEGVREKVIGGIHKGLAEVKTHSLDFLLRTRYAKTPDTKQVVAAVIDDLVSTGLFQRSTMSDPETGKAVDSLALT</sequence>
<gene>
    <name evidence="1" type="ORF">DM813_12590</name>
</gene>
<dbReference type="EMBL" id="QJRG01000042">
    <property type="protein sequence ID" value="RWU23028.1"/>
    <property type="molecule type" value="Genomic_DNA"/>
</dbReference>
<evidence type="ECO:0000313" key="2">
    <source>
        <dbReference type="Proteomes" id="UP000288983"/>
    </source>
</evidence>
<organism evidence="1 2">
    <name type="scientific">Pseudomonas alkylphenolica</name>
    <dbReference type="NCBI Taxonomy" id="237609"/>
    <lineage>
        <taxon>Bacteria</taxon>
        <taxon>Pseudomonadati</taxon>
        <taxon>Pseudomonadota</taxon>
        <taxon>Gammaproteobacteria</taxon>
        <taxon>Pseudomonadales</taxon>
        <taxon>Pseudomonadaceae</taxon>
        <taxon>Pseudomonas</taxon>
    </lineage>
</organism>
<reference evidence="1 2" key="1">
    <citation type="submission" date="2018-06" db="EMBL/GenBank/DDBJ databases">
        <title>Bacteria isolated from soil of Wuhan.</title>
        <authorList>
            <person name="Wei X."/>
            <person name="Chunhua H."/>
        </authorList>
    </citation>
    <scope>NUCLEOTIDE SEQUENCE [LARGE SCALE GENOMIC DNA]</scope>
    <source>
        <strain evidence="2">xwS2</strain>
    </source>
</reference>
<proteinExistence type="predicted"/>
<protein>
    <submittedName>
        <fullName evidence="1">Uncharacterized protein</fullName>
    </submittedName>
</protein>
<comment type="caution">
    <text evidence="1">The sequence shown here is derived from an EMBL/GenBank/DDBJ whole genome shotgun (WGS) entry which is preliminary data.</text>
</comment>
<evidence type="ECO:0000313" key="1">
    <source>
        <dbReference type="EMBL" id="RWU23028.1"/>
    </source>
</evidence>
<dbReference type="Proteomes" id="UP000288983">
    <property type="component" value="Unassembled WGS sequence"/>
</dbReference>